<dbReference type="SUPFAM" id="SSF53335">
    <property type="entry name" value="S-adenosyl-L-methionine-dependent methyltransferases"/>
    <property type="match status" value="1"/>
</dbReference>
<dbReference type="InterPro" id="IPR029063">
    <property type="entry name" value="SAM-dependent_MTases_sf"/>
</dbReference>
<name>A0A382FT39_9ZZZZ</name>
<proteinExistence type="predicted"/>
<dbReference type="GO" id="GO:0008171">
    <property type="term" value="F:O-methyltransferase activity"/>
    <property type="evidence" value="ECO:0007669"/>
    <property type="project" value="TreeGrafter"/>
</dbReference>
<protein>
    <recommendedName>
        <fullName evidence="1">Methyltransferase FkbM domain-containing protein</fullName>
    </recommendedName>
</protein>
<feature type="domain" description="Methyltransferase FkbM" evidence="1">
    <location>
        <begin position="68"/>
        <end position="231"/>
    </location>
</feature>
<reference evidence="2" key="1">
    <citation type="submission" date="2018-05" db="EMBL/GenBank/DDBJ databases">
        <authorList>
            <person name="Lanie J.A."/>
            <person name="Ng W.-L."/>
            <person name="Kazmierczak K.M."/>
            <person name="Andrzejewski T.M."/>
            <person name="Davidsen T.M."/>
            <person name="Wayne K.J."/>
            <person name="Tettelin H."/>
            <person name="Glass J.I."/>
            <person name="Rusch D."/>
            <person name="Podicherti R."/>
            <person name="Tsui H.-C.T."/>
            <person name="Winkler M.E."/>
        </authorList>
    </citation>
    <scope>NUCLEOTIDE SEQUENCE</scope>
</reference>
<dbReference type="NCBIfam" id="TIGR01444">
    <property type="entry name" value="fkbM_fam"/>
    <property type="match status" value="1"/>
</dbReference>
<dbReference type="InterPro" id="IPR053188">
    <property type="entry name" value="FkbM_Methyltransferase"/>
</dbReference>
<evidence type="ECO:0000259" key="1">
    <source>
        <dbReference type="Pfam" id="PF05050"/>
    </source>
</evidence>
<evidence type="ECO:0000313" key="2">
    <source>
        <dbReference type="EMBL" id="SVB65317.1"/>
    </source>
</evidence>
<organism evidence="2">
    <name type="scientific">marine metagenome</name>
    <dbReference type="NCBI Taxonomy" id="408172"/>
    <lineage>
        <taxon>unclassified sequences</taxon>
        <taxon>metagenomes</taxon>
        <taxon>ecological metagenomes</taxon>
    </lineage>
</organism>
<dbReference type="InterPro" id="IPR006342">
    <property type="entry name" value="FkbM_mtfrase"/>
</dbReference>
<dbReference type="EMBL" id="UINC01051313">
    <property type="protein sequence ID" value="SVB65317.1"/>
    <property type="molecule type" value="Genomic_DNA"/>
</dbReference>
<dbReference type="PANTHER" id="PTHR36973">
    <property type="entry name" value="SLL1456 PROTEIN-RELATED"/>
    <property type="match status" value="1"/>
</dbReference>
<dbReference type="Pfam" id="PF05050">
    <property type="entry name" value="Methyltransf_21"/>
    <property type="match status" value="1"/>
</dbReference>
<gene>
    <name evidence="2" type="ORF">METZ01_LOCUS218171</name>
</gene>
<accession>A0A382FT39</accession>
<dbReference type="PANTHER" id="PTHR36973:SF4">
    <property type="entry name" value="NODULATION PROTEIN"/>
    <property type="match status" value="1"/>
</dbReference>
<dbReference type="AlphaFoldDB" id="A0A382FT39"/>
<sequence length="267" mass="30995">MSKYIIKFLSFLADSLSLLEIMNKYIIKFLYFLNFLLGRGYGSNNSIRQEIKLVSKFTIPQEVKLCIDIGGNRGKYSEDLEKVFPNSKIIIFEPQHKCFELLQEKFRDRDNVQLISKALSNFDGKSIIYSDKQGSGLASLTKRNLEHVNINFETTENVEVTNFFKFWKENLNSIDIDVVKIDVEGHEMDVLLGMGEAIEKIKIIQFEFGGCNIDTRTYFIDFFEFFKKHKFNLFRISPIGLIGINAYSEFDEFFSTTNFIAVSTEMN</sequence>
<dbReference type="Gene3D" id="3.40.50.150">
    <property type="entry name" value="Vaccinia Virus protein VP39"/>
    <property type="match status" value="1"/>
</dbReference>